<accession>A0ABD6CC06</accession>
<proteinExistence type="predicted"/>
<evidence type="ECO:0000313" key="2">
    <source>
        <dbReference type="EMBL" id="MFD1587861.1"/>
    </source>
</evidence>
<dbReference type="EMBL" id="JBHUDJ010000006">
    <property type="protein sequence ID" value="MFD1587861.1"/>
    <property type="molecule type" value="Genomic_DNA"/>
</dbReference>
<sequence length="238" mass="26393">MAQQIPPTASLDAARTQLRLVRRELVDERAAFDQFCKRAERLSVDGAHATVAPDPTCAASVRPDDDGLAAVRRAYETTVMAVPHYRDAYDDPYTTHLAAELGSQLARTVRRATMLTPELRARIVDAASTAHERRVDRIRTIDAELATLDRTEQLALDLLDAVAATATATAHERSRVTHIERRCRDRMAARESILDHESTGIVADLYEDEPGVDPVLTTLETVLARVAEWTTKRDEPAD</sequence>
<protein>
    <recommendedName>
        <fullName evidence="1">DUF7260 domain-containing protein</fullName>
    </recommendedName>
</protein>
<gene>
    <name evidence="2" type="ORF">ACFR9U_12795</name>
</gene>
<comment type="caution">
    <text evidence="2">The sequence shown here is derived from an EMBL/GenBank/DDBJ whole genome shotgun (WGS) entry which is preliminary data.</text>
</comment>
<dbReference type="RefSeq" id="WP_247380526.1">
    <property type="nucleotide sequence ID" value="NZ_JALLGV010000008.1"/>
</dbReference>
<name>A0ABD6CC06_9EURY</name>
<dbReference type="Pfam" id="PF23921">
    <property type="entry name" value="DUF7260"/>
    <property type="match status" value="1"/>
</dbReference>
<dbReference type="InterPro" id="IPR055684">
    <property type="entry name" value="DUF7260"/>
</dbReference>
<dbReference type="Proteomes" id="UP001597119">
    <property type="component" value="Unassembled WGS sequence"/>
</dbReference>
<evidence type="ECO:0000259" key="1">
    <source>
        <dbReference type="Pfam" id="PF23921"/>
    </source>
</evidence>
<feature type="domain" description="DUF7260" evidence="1">
    <location>
        <begin position="10"/>
        <end position="228"/>
    </location>
</feature>
<organism evidence="2 3">
    <name type="scientific">Halorientalis brevis</name>
    <dbReference type="NCBI Taxonomy" id="1126241"/>
    <lineage>
        <taxon>Archaea</taxon>
        <taxon>Methanobacteriati</taxon>
        <taxon>Methanobacteriota</taxon>
        <taxon>Stenosarchaea group</taxon>
        <taxon>Halobacteria</taxon>
        <taxon>Halobacteriales</taxon>
        <taxon>Haloarculaceae</taxon>
        <taxon>Halorientalis</taxon>
    </lineage>
</organism>
<reference evidence="2 3" key="1">
    <citation type="journal article" date="2019" name="Int. J. Syst. Evol. Microbiol.">
        <title>The Global Catalogue of Microorganisms (GCM) 10K type strain sequencing project: providing services to taxonomists for standard genome sequencing and annotation.</title>
        <authorList>
            <consortium name="The Broad Institute Genomics Platform"/>
            <consortium name="The Broad Institute Genome Sequencing Center for Infectious Disease"/>
            <person name="Wu L."/>
            <person name="Ma J."/>
        </authorList>
    </citation>
    <scope>NUCLEOTIDE SEQUENCE [LARGE SCALE GENOMIC DNA]</scope>
    <source>
        <strain evidence="2 3">CGMCC 1.12125</strain>
    </source>
</reference>
<evidence type="ECO:0000313" key="3">
    <source>
        <dbReference type="Proteomes" id="UP001597119"/>
    </source>
</evidence>
<keyword evidence="3" id="KW-1185">Reference proteome</keyword>
<dbReference type="AlphaFoldDB" id="A0ABD6CC06"/>